<dbReference type="GO" id="GO:0004826">
    <property type="term" value="F:phenylalanine-tRNA ligase activity"/>
    <property type="evidence" value="ECO:0007669"/>
    <property type="project" value="UniProtKB-UniRule"/>
</dbReference>
<dbReference type="SUPFAM" id="SSF54991">
    <property type="entry name" value="Anticodon-binding domain of PheRS"/>
    <property type="match status" value="1"/>
</dbReference>
<evidence type="ECO:0000256" key="10">
    <source>
        <dbReference type="ARBA" id="ARBA00022842"/>
    </source>
</evidence>
<evidence type="ECO:0000256" key="13">
    <source>
        <dbReference type="ARBA" id="ARBA00023146"/>
    </source>
</evidence>
<evidence type="ECO:0000256" key="7">
    <source>
        <dbReference type="ARBA" id="ARBA00022723"/>
    </source>
</evidence>
<dbReference type="EC" id="6.1.1.20" evidence="15"/>
<dbReference type="GO" id="GO:0000287">
    <property type="term" value="F:magnesium ion binding"/>
    <property type="evidence" value="ECO:0007669"/>
    <property type="project" value="UniProtKB-UniRule"/>
</dbReference>
<dbReference type="InterPro" id="IPR045864">
    <property type="entry name" value="aa-tRNA-synth_II/BPL/LPL"/>
</dbReference>
<dbReference type="HAMAP" id="MF_00283">
    <property type="entry name" value="Phe_tRNA_synth_beta1"/>
    <property type="match status" value="1"/>
</dbReference>
<evidence type="ECO:0000313" key="20">
    <source>
        <dbReference type="EMBL" id="HIU41702.1"/>
    </source>
</evidence>
<dbReference type="GO" id="GO:0016740">
    <property type="term" value="F:transferase activity"/>
    <property type="evidence" value="ECO:0007669"/>
    <property type="project" value="UniProtKB-ARBA"/>
</dbReference>
<keyword evidence="4 15" id="KW-0963">Cytoplasm</keyword>
<evidence type="ECO:0000256" key="9">
    <source>
        <dbReference type="ARBA" id="ARBA00022840"/>
    </source>
</evidence>
<protein>
    <recommendedName>
        <fullName evidence="15">Phenylalanine--tRNA ligase beta subunit</fullName>
        <ecNumber evidence="15">6.1.1.20</ecNumber>
    </recommendedName>
    <alternativeName>
        <fullName evidence="15">Phenylalanyl-tRNA synthetase beta subunit</fullName>
        <shortName evidence="15">PheRS</shortName>
    </alternativeName>
</protein>
<reference evidence="20" key="2">
    <citation type="journal article" date="2021" name="PeerJ">
        <title>Extensive microbial diversity within the chicken gut microbiome revealed by metagenomics and culture.</title>
        <authorList>
            <person name="Gilroy R."/>
            <person name="Ravi A."/>
            <person name="Getino M."/>
            <person name="Pursley I."/>
            <person name="Horton D.L."/>
            <person name="Alikhan N.F."/>
            <person name="Baker D."/>
            <person name="Gharbi K."/>
            <person name="Hall N."/>
            <person name="Watson M."/>
            <person name="Adriaenssens E.M."/>
            <person name="Foster-Nyarko E."/>
            <person name="Jarju S."/>
            <person name="Secka A."/>
            <person name="Antonio M."/>
            <person name="Oren A."/>
            <person name="Chaudhuri R.R."/>
            <person name="La Ragione R."/>
            <person name="Hildebrand F."/>
            <person name="Pallen M.J."/>
        </authorList>
    </citation>
    <scope>NUCLEOTIDE SEQUENCE</scope>
    <source>
        <strain evidence="20">4509</strain>
    </source>
</reference>
<feature type="binding site" evidence="15">
    <location>
        <position position="467"/>
    </location>
    <ligand>
        <name>Mg(2+)</name>
        <dbReference type="ChEBI" id="CHEBI:18420"/>
        <note>shared with alpha subunit</note>
    </ligand>
</feature>
<dbReference type="InterPro" id="IPR005146">
    <property type="entry name" value="B3/B4_tRNA-bd"/>
</dbReference>
<dbReference type="PANTHER" id="PTHR10947:SF0">
    <property type="entry name" value="PHENYLALANINE--TRNA LIGASE BETA SUBUNIT"/>
    <property type="match status" value="1"/>
</dbReference>
<dbReference type="Gene3D" id="3.30.56.10">
    <property type="match status" value="2"/>
</dbReference>
<keyword evidence="7 15" id="KW-0479">Metal-binding</keyword>
<dbReference type="CDD" id="cd02796">
    <property type="entry name" value="tRNA_bind_bactPheRS"/>
    <property type="match status" value="1"/>
</dbReference>
<dbReference type="SMART" id="SM00896">
    <property type="entry name" value="FDX-ACB"/>
    <property type="match status" value="1"/>
</dbReference>
<dbReference type="SMART" id="SM00873">
    <property type="entry name" value="B3_4"/>
    <property type="match status" value="1"/>
</dbReference>
<keyword evidence="12 15" id="KW-0648">Protein biosynthesis</keyword>
<dbReference type="PANTHER" id="PTHR10947">
    <property type="entry name" value="PHENYLALANYL-TRNA SYNTHETASE BETA CHAIN AND LEUCINE-RICH REPEAT-CONTAINING PROTEIN 47"/>
    <property type="match status" value="1"/>
</dbReference>
<feature type="domain" description="TRNA-binding" evidence="17">
    <location>
        <begin position="39"/>
        <end position="154"/>
    </location>
</feature>
<dbReference type="Pfam" id="PF17759">
    <property type="entry name" value="tRNA_synthFbeta"/>
    <property type="match status" value="1"/>
</dbReference>
<dbReference type="SMART" id="SM00874">
    <property type="entry name" value="B5"/>
    <property type="match status" value="1"/>
</dbReference>
<accession>A0A9D1IQU7</accession>
<dbReference type="Pfam" id="PF03147">
    <property type="entry name" value="FDX-ACB"/>
    <property type="match status" value="1"/>
</dbReference>
<organism evidence="20 21">
    <name type="scientific">Candidatus Egerieicola faecale</name>
    <dbReference type="NCBI Taxonomy" id="2840774"/>
    <lineage>
        <taxon>Bacteria</taxon>
        <taxon>Bacillati</taxon>
        <taxon>Bacillota</taxon>
        <taxon>Clostridia</taxon>
        <taxon>Eubacteriales</taxon>
        <taxon>Oscillospiraceae</taxon>
        <taxon>Oscillospiraceae incertae sedis</taxon>
        <taxon>Candidatus Egerieicola</taxon>
    </lineage>
</organism>
<dbReference type="PROSITE" id="PS50886">
    <property type="entry name" value="TRBD"/>
    <property type="match status" value="1"/>
</dbReference>
<feature type="binding site" evidence="15">
    <location>
        <position position="457"/>
    </location>
    <ligand>
        <name>Mg(2+)</name>
        <dbReference type="ChEBI" id="CHEBI:18420"/>
        <note>shared with alpha subunit</note>
    </ligand>
</feature>
<dbReference type="PROSITE" id="PS51447">
    <property type="entry name" value="FDX_ACB"/>
    <property type="match status" value="1"/>
</dbReference>
<evidence type="ECO:0000256" key="5">
    <source>
        <dbReference type="ARBA" id="ARBA00022555"/>
    </source>
</evidence>
<dbReference type="GO" id="GO:0006432">
    <property type="term" value="P:phenylalanyl-tRNA aminoacylation"/>
    <property type="evidence" value="ECO:0007669"/>
    <property type="project" value="UniProtKB-UniRule"/>
</dbReference>
<dbReference type="NCBIfam" id="TIGR00472">
    <property type="entry name" value="pheT_bact"/>
    <property type="match status" value="1"/>
</dbReference>
<dbReference type="FunFam" id="2.40.50.140:FF:000045">
    <property type="entry name" value="Phenylalanine--tRNA ligase beta subunit"/>
    <property type="match status" value="1"/>
</dbReference>
<dbReference type="FunFam" id="3.50.40.10:FF:000001">
    <property type="entry name" value="Phenylalanine--tRNA ligase beta subunit"/>
    <property type="match status" value="1"/>
</dbReference>
<evidence type="ECO:0000256" key="15">
    <source>
        <dbReference type="HAMAP-Rule" id="MF_00283"/>
    </source>
</evidence>
<dbReference type="InterPro" id="IPR005121">
    <property type="entry name" value="Fdx_antiC-bd"/>
</dbReference>
<evidence type="ECO:0000256" key="11">
    <source>
        <dbReference type="ARBA" id="ARBA00022884"/>
    </source>
</evidence>
<dbReference type="Gene3D" id="3.50.40.10">
    <property type="entry name" value="Phenylalanyl-trna Synthetase, Chain B, domain 3"/>
    <property type="match status" value="1"/>
</dbReference>
<dbReference type="InterPro" id="IPR020825">
    <property type="entry name" value="Phe-tRNA_synthase-like_B3/B4"/>
</dbReference>
<feature type="binding site" evidence="15">
    <location>
        <position position="466"/>
    </location>
    <ligand>
        <name>Mg(2+)</name>
        <dbReference type="ChEBI" id="CHEBI:18420"/>
        <note>shared with alpha subunit</note>
    </ligand>
</feature>
<evidence type="ECO:0000256" key="12">
    <source>
        <dbReference type="ARBA" id="ARBA00022917"/>
    </source>
</evidence>
<evidence type="ECO:0000259" key="19">
    <source>
        <dbReference type="PROSITE" id="PS51483"/>
    </source>
</evidence>
<dbReference type="EMBL" id="DVMX01000080">
    <property type="protein sequence ID" value="HIU41702.1"/>
    <property type="molecule type" value="Genomic_DNA"/>
</dbReference>
<comment type="catalytic activity">
    <reaction evidence="14 15">
        <text>tRNA(Phe) + L-phenylalanine + ATP = L-phenylalanyl-tRNA(Phe) + AMP + diphosphate + H(+)</text>
        <dbReference type="Rhea" id="RHEA:19413"/>
        <dbReference type="Rhea" id="RHEA-COMP:9668"/>
        <dbReference type="Rhea" id="RHEA-COMP:9699"/>
        <dbReference type="ChEBI" id="CHEBI:15378"/>
        <dbReference type="ChEBI" id="CHEBI:30616"/>
        <dbReference type="ChEBI" id="CHEBI:33019"/>
        <dbReference type="ChEBI" id="CHEBI:58095"/>
        <dbReference type="ChEBI" id="CHEBI:78442"/>
        <dbReference type="ChEBI" id="CHEBI:78531"/>
        <dbReference type="ChEBI" id="CHEBI:456215"/>
        <dbReference type="EC" id="6.1.1.20"/>
    </reaction>
</comment>
<dbReference type="Proteomes" id="UP000824082">
    <property type="component" value="Unassembled WGS sequence"/>
</dbReference>
<keyword evidence="9 15" id="KW-0067">ATP-binding</keyword>
<dbReference type="PROSITE" id="PS51483">
    <property type="entry name" value="B5"/>
    <property type="match status" value="1"/>
</dbReference>
<dbReference type="SUPFAM" id="SSF56037">
    <property type="entry name" value="PheT/TilS domain"/>
    <property type="match status" value="1"/>
</dbReference>
<comment type="caution">
    <text evidence="20">The sequence shown here is derived from an EMBL/GenBank/DDBJ whole genome shotgun (WGS) entry which is preliminary data.</text>
</comment>
<dbReference type="AlphaFoldDB" id="A0A9D1IQU7"/>
<dbReference type="GO" id="GO:0000049">
    <property type="term" value="F:tRNA binding"/>
    <property type="evidence" value="ECO:0007669"/>
    <property type="project" value="UniProtKB-UniRule"/>
</dbReference>
<reference evidence="20" key="1">
    <citation type="submission" date="2020-10" db="EMBL/GenBank/DDBJ databases">
        <authorList>
            <person name="Gilroy R."/>
        </authorList>
    </citation>
    <scope>NUCLEOTIDE SEQUENCE</scope>
    <source>
        <strain evidence="20">4509</strain>
    </source>
</reference>
<keyword evidence="10 15" id="KW-0460">Magnesium</keyword>
<dbReference type="InterPro" id="IPR033714">
    <property type="entry name" value="tRNA_bind_bactPheRS"/>
</dbReference>
<dbReference type="GO" id="GO:0005524">
    <property type="term" value="F:ATP binding"/>
    <property type="evidence" value="ECO:0007669"/>
    <property type="project" value="UniProtKB-UniRule"/>
</dbReference>
<dbReference type="Pfam" id="PF01588">
    <property type="entry name" value="tRNA_bind"/>
    <property type="match status" value="1"/>
</dbReference>
<dbReference type="SUPFAM" id="SSF50249">
    <property type="entry name" value="Nucleic acid-binding proteins"/>
    <property type="match status" value="1"/>
</dbReference>
<comment type="subunit">
    <text evidence="3 15">Tetramer of two alpha and two beta subunits.</text>
</comment>
<comment type="subcellular location">
    <subcellularLocation>
        <location evidence="1 15">Cytoplasm</location>
    </subcellularLocation>
</comment>
<dbReference type="InterPro" id="IPR041616">
    <property type="entry name" value="PheRS_beta_core"/>
</dbReference>
<dbReference type="InterPro" id="IPR002547">
    <property type="entry name" value="tRNA-bd_dom"/>
</dbReference>
<dbReference type="Pfam" id="PF03483">
    <property type="entry name" value="B3_4"/>
    <property type="match status" value="1"/>
</dbReference>
<feature type="domain" description="B5" evidence="19">
    <location>
        <begin position="408"/>
        <end position="479"/>
    </location>
</feature>
<evidence type="ECO:0000256" key="2">
    <source>
        <dbReference type="ARBA" id="ARBA00008653"/>
    </source>
</evidence>
<keyword evidence="6 15" id="KW-0436">Ligase</keyword>
<feature type="domain" description="FDX-ACB" evidence="18">
    <location>
        <begin position="698"/>
        <end position="790"/>
    </location>
</feature>
<evidence type="ECO:0000256" key="8">
    <source>
        <dbReference type="ARBA" id="ARBA00022741"/>
    </source>
</evidence>
<dbReference type="Gene3D" id="3.30.930.10">
    <property type="entry name" value="Bira Bifunctional Protein, Domain 2"/>
    <property type="match status" value="1"/>
</dbReference>
<evidence type="ECO:0000256" key="1">
    <source>
        <dbReference type="ARBA" id="ARBA00004496"/>
    </source>
</evidence>
<evidence type="ECO:0000313" key="21">
    <source>
        <dbReference type="Proteomes" id="UP000824082"/>
    </source>
</evidence>
<feature type="binding site" evidence="15">
    <location>
        <position position="463"/>
    </location>
    <ligand>
        <name>Mg(2+)</name>
        <dbReference type="ChEBI" id="CHEBI:18420"/>
        <note>shared with alpha subunit</note>
    </ligand>
</feature>
<evidence type="ECO:0000259" key="18">
    <source>
        <dbReference type="PROSITE" id="PS51447"/>
    </source>
</evidence>
<comment type="similarity">
    <text evidence="2 15">Belongs to the phenylalanyl-tRNA synthetase beta subunit family. Type 1 subfamily.</text>
</comment>
<proteinExistence type="inferred from homology"/>
<evidence type="ECO:0000256" key="16">
    <source>
        <dbReference type="PROSITE-ProRule" id="PRU00209"/>
    </source>
</evidence>
<dbReference type="Pfam" id="PF03484">
    <property type="entry name" value="B5"/>
    <property type="match status" value="1"/>
</dbReference>
<keyword evidence="13 15" id="KW-0030">Aminoacyl-tRNA synthetase</keyword>
<evidence type="ECO:0000259" key="17">
    <source>
        <dbReference type="PROSITE" id="PS50886"/>
    </source>
</evidence>
<keyword evidence="11 16" id="KW-0694">RNA-binding</keyword>
<dbReference type="Gene3D" id="2.40.50.140">
    <property type="entry name" value="Nucleic acid-binding proteins"/>
    <property type="match status" value="1"/>
</dbReference>
<dbReference type="GO" id="GO:0140096">
    <property type="term" value="F:catalytic activity, acting on a protein"/>
    <property type="evidence" value="ECO:0007669"/>
    <property type="project" value="UniProtKB-ARBA"/>
</dbReference>
<dbReference type="InterPro" id="IPR004532">
    <property type="entry name" value="Phe-tRNA-ligase_IIc_bsu_bact"/>
</dbReference>
<dbReference type="InterPro" id="IPR036690">
    <property type="entry name" value="Fdx_antiC-bd_sf"/>
</dbReference>
<evidence type="ECO:0000256" key="14">
    <source>
        <dbReference type="ARBA" id="ARBA00049255"/>
    </source>
</evidence>
<evidence type="ECO:0000256" key="3">
    <source>
        <dbReference type="ARBA" id="ARBA00011209"/>
    </source>
</evidence>
<dbReference type="Gene3D" id="3.30.70.380">
    <property type="entry name" value="Ferrodoxin-fold anticodon-binding domain"/>
    <property type="match status" value="1"/>
</dbReference>
<dbReference type="InterPro" id="IPR009061">
    <property type="entry name" value="DNA-bd_dom_put_sf"/>
</dbReference>
<gene>
    <name evidence="15" type="primary">pheT</name>
    <name evidence="20" type="ORF">IAD19_04030</name>
</gene>
<name>A0A9D1IQU7_9FIRM</name>
<evidence type="ECO:0000256" key="6">
    <source>
        <dbReference type="ARBA" id="ARBA00022598"/>
    </source>
</evidence>
<dbReference type="NCBIfam" id="NF045760">
    <property type="entry name" value="YtpR"/>
    <property type="match status" value="1"/>
</dbReference>
<dbReference type="InterPro" id="IPR012340">
    <property type="entry name" value="NA-bd_OB-fold"/>
</dbReference>
<dbReference type="SUPFAM" id="SSF55681">
    <property type="entry name" value="Class II aaRS and biotin synthetases"/>
    <property type="match status" value="1"/>
</dbReference>
<keyword evidence="8 15" id="KW-0547">Nucleotide-binding</keyword>
<dbReference type="GO" id="GO:0009328">
    <property type="term" value="C:phenylalanine-tRNA ligase complex"/>
    <property type="evidence" value="ECO:0007669"/>
    <property type="project" value="TreeGrafter"/>
</dbReference>
<dbReference type="CDD" id="cd00769">
    <property type="entry name" value="PheRS_beta_core"/>
    <property type="match status" value="1"/>
</dbReference>
<dbReference type="FunFam" id="3.30.70.380:FF:000001">
    <property type="entry name" value="Phenylalanine--tRNA ligase beta subunit"/>
    <property type="match status" value="1"/>
</dbReference>
<dbReference type="SUPFAM" id="SSF46955">
    <property type="entry name" value="Putative DNA-binding domain"/>
    <property type="match status" value="1"/>
</dbReference>
<dbReference type="InterPro" id="IPR045060">
    <property type="entry name" value="Phe-tRNA-ligase_IIc_bsu"/>
</dbReference>
<comment type="cofactor">
    <cofactor evidence="15">
        <name>Mg(2+)</name>
        <dbReference type="ChEBI" id="CHEBI:18420"/>
    </cofactor>
    <text evidence="15">Binds 2 magnesium ions per tetramer.</text>
</comment>
<sequence>MNLSMKWLKDYVDIAPDAKDFSEKMTMSGSKVEGWETEGAEIKNVVVGKVLSVVPHQNSDHLVVCQVEVGQDAPIQIVTGASNVVPGAMVPVALDGSTLPGGVKIKKGKLRGEISNGMMCSLGELGLTQGDFPYAIEDGIFLLEEECVHGQDIKEVLGLDDTSVEFEITSNRPDCLSVLGLAREAAATYHVPLKWNPPVVKGSGDNIENYLKVKVDAPDLCPRYMARVVKNVKIGPSPRWMRERLRASGVRPINNLVDITNYVMLELGQPLHAFDLRYIEGNSITVRRAREAETIVTLDGVERTLNPNMLVISDTAKAVAVAGVMGGEYSGIMEDTQTVVFESACFDGPSVRLTAKALGMRTDASARYEKGLRSESCPESLERMCQLVEELGCGEVVDGVIDVDNTDHTPDTVKLEVEWINKFLGIDLSREEMVNTLESLGFTLEGDTIIAPYYRIDIHHKADIAEEIARIYGYDKIPTSVMSGIARGEVTPYQQFERTLGQTMLSLGCNEIMTYSFISPKYYDNINLPADHPLRGSVVISNPLGEDTSIMRTTTLPSMMETLARNYNNRNPWFWCYEIGREYRPVEGQPLPEERKQLTIGLYGNGADFYTVKGMAQTLLDVLRIREVEFLPCTDHPTFHAGRCAVLEKDGVQIGILGEVCPKVLGNYRIGVRVYLAKLDCAALYAAQKEEMTYHPLPKYPASTRDLSLVCDNALPIAQVEKAIRAGAGKILEKLELFDVYRGDQVGKDQKSVSYSLVLRKADGTLTDQDCDNAVAKALKKLEEIGVSLRQ</sequence>
<evidence type="ECO:0000256" key="4">
    <source>
        <dbReference type="ARBA" id="ARBA00022490"/>
    </source>
</evidence>
<keyword evidence="5 16" id="KW-0820">tRNA-binding</keyword>
<dbReference type="InterPro" id="IPR005147">
    <property type="entry name" value="tRNA_synthase_B5-dom"/>
</dbReference>